<sequence length="609" mass="73254">MAISVEVQEILCLIQGDDGEYLAFTPLQKTLRKSFQFLQLIEKCSQLPTNNHQTSLSSHSRRQLERNQIFLMKRLAIVGCLYRWLQQKCDQLLNINCRDHEDDNNYQVKKSIQRTNLSNIEKIIKQQFIIGVRQELVDFNRFVTEELYGDYGCKSFVVFDGQIKSNNGDNLTLLKLNVLLDKIRRKFLFLHHCLLRIIEMTSISFVGDERVKPNNYYLHELFDLTMNNSTADPILYRTIVKLSAIVMQPLWTSLKRWILQQNIHDDIFLTNSAFFNHSTNSLITKNWSRLFDSDLIKLISRFGLLMAKFKQMIADQQQLHTVEMNLMSVFDQCNLEEMSWKNQHIKMKLLTIKLQYAYVELNHKILDHSEETIEARCFKIRSFYMELFCWDDNRYKFQQVLNMPSFSTNNSSLPIHIDEQIIMLIGEDSQTIYEEIFHKFSKLKSSLNHWLDCWKQVVIFGKSMANKWDYNIKLIVNRQTWIIYQIIQVLMDQRKQITYFLSNEWTEFERHFLSGRKLIDIIEFQKFHRRMLLRINKKLESQLQDKIYRTITDQIENLLHKLQEFENITEETYRMEQGKWHEEKLQIRQKYDDYVRKNILEFFQHKQIN</sequence>
<name>A0ABQ8J0R8_DERPT</name>
<dbReference type="InterPro" id="IPR041470">
    <property type="entry name" value="GCP_N"/>
</dbReference>
<keyword evidence="4" id="KW-1185">Reference proteome</keyword>
<evidence type="ECO:0000256" key="1">
    <source>
        <dbReference type="ARBA" id="ARBA00022701"/>
    </source>
</evidence>
<gene>
    <name evidence="3" type="ORF">DERP_000547</name>
</gene>
<accession>A0ABQ8J0R8</accession>
<comment type="caution">
    <text evidence="3">The sequence shown here is derived from an EMBL/GenBank/DDBJ whole genome shotgun (WGS) entry which is preliminary data.</text>
</comment>
<dbReference type="Proteomes" id="UP000887458">
    <property type="component" value="Unassembled WGS sequence"/>
</dbReference>
<organism evidence="3 4">
    <name type="scientific">Dermatophagoides pteronyssinus</name>
    <name type="common">European house dust mite</name>
    <dbReference type="NCBI Taxonomy" id="6956"/>
    <lineage>
        <taxon>Eukaryota</taxon>
        <taxon>Metazoa</taxon>
        <taxon>Ecdysozoa</taxon>
        <taxon>Arthropoda</taxon>
        <taxon>Chelicerata</taxon>
        <taxon>Arachnida</taxon>
        <taxon>Acari</taxon>
        <taxon>Acariformes</taxon>
        <taxon>Sarcoptiformes</taxon>
        <taxon>Astigmata</taxon>
        <taxon>Psoroptidia</taxon>
        <taxon>Analgoidea</taxon>
        <taxon>Pyroglyphidae</taxon>
        <taxon>Dermatophagoidinae</taxon>
        <taxon>Dermatophagoides</taxon>
    </lineage>
</organism>
<reference evidence="3 4" key="1">
    <citation type="journal article" date="2018" name="J. Allergy Clin. Immunol.">
        <title>High-quality assembly of Dermatophagoides pteronyssinus genome and transcriptome reveals a wide range of novel allergens.</title>
        <authorList>
            <person name="Liu X.Y."/>
            <person name="Yang K.Y."/>
            <person name="Wang M.Q."/>
            <person name="Kwok J.S."/>
            <person name="Zeng X."/>
            <person name="Yang Z."/>
            <person name="Xiao X.J."/>
            <person name="Lau C.P."/>
            <person name="Li Y."/>
            <person name="Huang Z.M."/>
            <person name="Ba J.G."/>
            <person name="Yim A.K."/>
            <person name="Ouyang C.Y."/>
            <person name="Ngai S.M."/>
            <person name="Chan T.F."/>
            <person name="Leung E.L."/>
            <person name="Liu L."/>
            <person name="Liu Z.G."/>
            <person name="Tsui S.K."/>
        </authorList>
    </citation>
    <scope>NUCLEOTIDE SEQUENCE [LARGE SCALE GENOMIC DNA]</scope>
    <source>
        <strain evidence="3">Derp</strain>
    </source>
</reference>
<protein>
    <recommendedName>
        <fullName evidence="2">Gamma tubulin complex component protein N-terminal domain-containing protein</fullName>
    </recommendedName>
</protein>
<proteinExistence type="predicted"/>
<dbReference type="Pfam" id="PF17681">
    <property type="entry name" value="GCP_N_terminal"/>
    <property type="match status" value="1"/>
</dbReference>
<feature type="domain" description="Gamma tubulin complex component protein N-terminal" evidence="2">
    <location>
        <begin position="7"/>
        <end position="271"/>
    </location>
</feature>
<evidence type="ECO:0000313" key="3">
    <source>
        <dbReference type="EMBL" id="KAH9416051.1"/>
    </source>
</evidence>
<keyword evidence="1" id="KW-0493">Microtubule</keyword>
<evidence type="ECO:0000313" key="4">
    <source>
        <dbReference type="Proteomes" id="UP000887458"/>
    </source>
</evidence>
<evidence type="ECO:0000259" key="2">
    <source>
        <dbReference type="Pfam" id="PF17681"/>
    </source>
</evidence>
<reference evidence="3 4" key="2">
    <citation type="journal article" date="2022" name="Mol. Biol. Evol.">
        <title>Comparative Genomics Reveals Insights into the Divergent Evolution of Astigmatic Mites and Household Pest Adaptations.</title>
        <authorList>
            <person name="Xiong Q."/>
            <person name="Wan A.T."/>
            <person name="Liu X."/>
            <person name="Fung C.S."/>
            <person name="Xiao X."/>
            <person name="Malainual N."/>
            <person name="Hou J."/>
            <person name="Wang L."/>
            <person name="Wang M."/>
            <person name="Yang K.Y."/>
            <person name="Cui Y."/>
            <person name="Leung E.L."/>
            <person name="Nong W."/>
            <person name="Shin S.K."/>
            <person name="Au S.W."/>
            <person name="Jeong K.Y."/>
            <person name="Chew F.T."/>
            <person name="Hui J.H."/>
            <person name="Leung T.F."/>
            <person name="Tungtrongchitr A."/>
            <person name="Zhong N."/>
            <person name="Liu Z."/>
            <person name="Tsui S.K."/>
        </authorList>
    </citation>
    <scope>NUCLEOTIDE SEQUENCE [LARGE SCALE GENOMIC DNA]</scope>
    <source>
        <strain evidence="3">Derp</strain>
    </source>
</reference>
<dbReference type="EMBL" id="NJHN03000095">
    <property type="protein sequence ID" value="KAH9416051.1"/>
    <property type="molecule type" value="Genomic_DNA"/>
</dbReference>